<evidence type="ECO:0000313" key="3">
    <source>
        <dbReference type="Proteomes" id="UP000316639"/>
    </source>
</evidence>
<name>A0A563F0Y9_9PSEU</name>
<sequence>MKTDLHDTAGGVPRTESVITSPVIAAITAHAAMTVAGVVRLEPGLLGLATSLAHAARQRITGLDPTPTGGVRVVTDDTHTAPSIRLEIDLATSCHDQTAAVARDVQRAVTRAVTVATGLTPTAVTVSVLDISLKGGGR</sequence>
<reference evidence="2 3" key="1">
    <citation type="submission" date="2019-07" db="EMBL/GenBank/DDBJ databases">
        <title>Lentzea xizangensis sp. nov., isolated from Qinghai-Tibetan Plateau Soils.</title>
        <authorList>
            <person name="Huang J."/>
        </authorList>
    </citation>
    <scope>NUCLEOTIDE SEQUENCE [LARGE SCALE GENOMIC DNA]</scope>
    <source>
        <strain evidence="2 3">FXJ1.1311</strain>
    </source>
</reference>
<comment type="caution">
    <text evidence="2">The sequence shown here is derived from an EMBL/GenBank/DDBJ whole genome shotgun (WGS) entry which is preliminary data.</text>
</comment>
<dbReference type="Pfam" id="PF03780">
    <property type="entry name" value="Asp23"/>
    <property type="match status" value="1"/>
</dbReference>
<keyword evidence="3" id="KW-1185">Reference proteome</keyword>
<dbReference type="OrthoDB" id="4570226at2"/>
<dbReference type="Proteomes" id="UP000316639">
    <property type="component" value="Unassembled WGS sequence"/>
</dbReference>
<protein>
    <submittedName>
        <fullName evidence="2">Asp23/Gls24 family envelope stress response protein</fullName>
    </submittedName>
</protein>
<dbReference type="RefSeq" id="WP_146349243.1">
    <property type="nucleotide sequence ID" value="NZ_VOBR01000002.1"/>
</dbReference>
<organism evidence="2 3">
    <name type="scientific">Lentzea tibetensis</name>
    <dbReference type="NCBI Taxonomy" id="2591470"/>
    <lineage>
        <taxon>Bacteria</taxon>
        <taxon>Bacillati</taxon>
        <taxon>Actinomycetota</taxon>
        <taxon>Actinomycetes</taxon>
        <taxon>Pseudonocardiales</taxon>
        <taxon>Pseudonocardiaceae</taxon>
        <taxon>Lentzea</taxon>
    </lineage>
</organism>
<accession>A0A563F0Y9</accession>
<dbReference type="EMBL" id="VOBR01000002">
    <property type="protein sequence ID" value="TWP53647.1"/>
    <property type="molecule type" value="Genomic_DNA"/>
</dbReference>
<dbReference type="AlphaFoldDB" id="A0A563F0Y9"/>
<dbReference type="InterPro" id="IPR005531">
    <property type="entry name" value="Asp23"/>
</dbReference>
<evidence type="ECO:0000256" key="1">
    <source>
        <dbReference type="ARBA" id="ARBA00005721"/>
    </source>
</evidence>
<comment type="similarity">
    <text evidence="1">Belongs to the asp23 family.</text>
</comment>
<gene>
    <name evidence="2" type="ORF">FKR81_02465</name>
</gene>
<proteinExistence type="inferred from homology"/>
<evidence type="ECO:0000313" key="2">
    <source>
        <dbReference type="EMBL" id="TWP53647.1"/>
    </source>
</evidence>